<dbReference type="EMBL" id="NCVQ01000003">
    <property type="protein sequence ID" value="PWZ40595.1"/>
    <property type="molecule type" value="Genomic_DNA"/>
</dbReference>
<comment type="caution">
    <text evidence="1">The sequence shown here is derived from an EMBL/GenBank/DDBJ whole genome shotgun (WGS) entry which is preliminary data.</text>
</comment>
<organism evidence="1">
    <name type="scientific">Zea mays</name>
    <name type="common">Maize</name>
    <dbReference type="NCBI Taxonomy" id="4577"/>
    <lineage>
        <taxon>Eukaryota</taxon>
        <taxon>Viridiplantae</taxon>
        <taxon>Streptophyta</taxon>
        <taxon>Embryophyta</taxon>
        <taxon>Tracheophyta</taxon>
        <taxon>Spermatophyta</taxon>
        <taxon>Magnoliopsida</taxon>
        <taxon>Liliopsida</taxon>
        <taxon>Poales</taxon>
        <taxon>Poaceae</taxon>
        <taxon>PACMAD clade</taxon>
        <taxon>Panicoideae</taxon>
        <taxon>Andropogonodae</taxon>
        <taxon>Andropogoneae</taxon>
        <taxon>Tripsacinae</taxon>
        <taxon>Zea</taxon>
    </lineage>
</organism>
<sequence>MKLSNKIWFGASAICWVIWLYRNDVLFNNAQVPTPMQVLFRGTYWMRQWMLLLKEEEKLQVKQGCRLLEVAMMQIFAKNGWNFSNRLCL</sequence>
<reference evidence="1" key="1">
    <citation type="journal article" date="2018" name="Nat. Genet.">
        <title>Extensive intraspecific gene order and gene structural variations between Mo17 and other maize genomes.</title>
        <authorList>
            <person name="Sun S."/>
            <person name="Zhou Y."/>
            <person name="Chen J."/>
            <person name="Shi J."/>
            <person name="Zhao H."/>
            <person name="Zhao H."/>
            <person name="Song W."/>
            <person name="Zhang M."/>
            <person name="Cui Y."/>
            <person name="Dong X."/>
            <person name="Liu H."/>
            <person name="Ma X."/>
            <person name="Jiao Y."/>
            <person name="Wang B."/>
            <person name="Wei X."/>
            <person name="Stein J.C."/>
            <person name="Glaubitz J.C."/>
            <person name="Lu F."/>
            <person name="Yu G."/>
            <person name="Liang C."/>
            <person name="Fengler K."/>
            <person name="Li B."/>
            <person name="Rafalski A."/>
            <person name="Schnable P.S."/>
            <person name="Ware D.H."/>
            <person name="Buckler E.S."/>
            <person name="Lai J."/>
        </authorList>
    </citation>
    <scope>NUCLEOTIDE SEQUENCE [LARGE SCALE GENOMIC DNA]</scope>
    <source>
        <tissue evidence="1">Seedling</tissue>
    </source>
</reference>
<protein>
    <submittedName>
        <fullName evidence="1">Uncharacterized protein</fullName>
    </submittedName>
</protein>
<gene>
    <name evidence="1" type="ORF">Zm00014a_013950</name>
</gene>
<dbReference type="AlphaFoldDB" id="A0A3L6G0A5"/>
<evidence type="ECO:0000313" key="1">
    <source>
        <dbReference type="EMBL" id="PWZ40595.1"/>
    </source>
</evidence>
<name>A0A3L6G0A5_MAIZE</name>
<dbReference type="Proteomes" id="UP000251960">
    <property type="component" value="Chromosome 2"/>
</dbReference>
<accession>A0A3L6G0A5</accession>
<proteinExistence type="predicted"/>